<dbReference type="InterPro" id="IPR050121">
    <property type="entry name" value="Cytochrome_P450_monoxygenase"/>
</dbReference>
<evidence type="ECO:0000313" key="6">
    <source>
        <dbReference type="Proteomes" id="UP001056384"/>
    </source>
</evidence>
<comment type="similarity">
    <text evidence="2">Belongs to the cytochrome P450 family.</text>
</comment>
<dbReference type="Proteomes" id="UP001056384">
    <property type="component" value="Chromosome 3"/>
</dbReference>
<dbReference type="GO" id="GO:0020037">
    <property type="term" value="F:heme binding"/>
    <property type="evidence" value="ECO:0007669"/>
    <property type="project" value="InterPro"/>
</dbReference>
<gene>
    <name evidence="5" type="ORF">Slin15195_G049510</name>
</gene>
<evidence type="ECO:0000256" key="4">
    <source>
        <dbReference type="ARBA" id="ARBA00023004"/>
    </source>
</evidence>
<dbReference type="PANTHER" id="PTHR24305:SF232">
    <property type="entry name" value="P450, PUTATIVE (EUROFUNG)-RELATED"/>
    <property type="match status" value="1"/>
</dbReference>
<evidence type="ECO:0000313" key="5">
    <source>
        <dbReference type="EMBL" id="USW51632.1"/>
    </source>
</evidence>
<dbReference type="InterPro" id="IPR036396">
    <property type="entry name" value="Cyt_P450_sf"/>
</dbReference>
<keyword evidence="3" id="KW-0479">Metal-binding</keyword>
<sequence length="463" mass="51368">MSPLQSLQSIEIWATAVALILYALYRRALPKPIPGIPHNKHAAQRLLGDAPDALAWKKKTGSLFLYIPELARQLNEPVFQMFMQPLGKPWVILVDPYESHDIRTRRMQEFDRSIFFEQIFSTLAPQFHVHMPTGDDWKAHRKLVSETMSTRFLHDVAAPRMWSSAIALVELWKTKAKLAAGRPWDAADDVFKGALDIVWAATFGADIGSTGAQAKFLERNGDLQLSSDIDEVVVFPTGEDPEDFTAILELGQSEEAVKRKDKMIAEQLRAAYNKLIQLQAQDKLDLNKHFRSALDLIVAKEVQMASREGRAVDVTNQVIPDELFGFIIAGHDTTSTFICWTLKFLTDNRDAQHKLYGALCSAFVGVTCGQSNARPVPSTTEISSTSIPYLEAVIEESGRLGLTSPATIRVTRCEPEILGHRVPAGIDVFLSNAGPGCVSPLVGEVDDAKRSKGGMDQKQKWGM</sequence>
<dbReference type="PANTHER" id="PTHR24305">
    <property type="entry name" value="CYTOCHROME P450"/>
    <property type="match status" value="1"/>
</dbReference>
<reference evidence="5" key="1">
    <citation type="submission" date="2022-06" db="EMBL/GenBank/DDBJ databases">
        <title>Complete genome sequences of two strains of the flax pathogen Septoria linicola.</title>
        <authorList>
            <person name="Lapalu N."/>
            <person name="Simon A."/>
            <person name="Demenou B."/>
            <person name="Paumier D."/>
            <person name="Guillot M.-P."/>
            <person name="Gout L."/>
            <person name="Valade R."/>
        </authorList>
    </citation>
    <scope>NUCLEOTIDE SEQUENCE</scope>
    <source>
        <strain evidence="5">SE15195</strain>
    </source>
</reference>
<evidence type="ECO:0000256" key="3">
    <source>
        <dbReference type="ARBA" id="ARBA00022723"/>
    </source>
</evidence>
<dbReference type="GO" id="GO:0005506">
    <property type="term" value="F:iron ion binding"/>
    <property type="evidence" value="ECO:0007669"/>
    <property type="project" value="InterPro"/>
</dbReference>
<keyword evidence="6" id="KW-1185">Reference proteome</keyword>
<organism evidence="5 6">
    <name type="scientific">Septoria linicola</name>
    <dbReference type="NCBI Taxonomy" id="215465"/>
    <lineage>
        <taxon>Eukaryota</taxon>
        <taxon>Fungi</taxon>
        <taxon>Dikarya</taxon>
        <taxon>Ascomycota</taxon>
        <taxon>Pezizomycotina</taxon>
        <taxon>Dothideomycetes</taxon>
        <taxon>Dothideomycetidae</taxon>
        <taxon>Mycosphaerellales</taxon>
        <taxon>Mycosphaerellaceae</taxon>
        <taxon>Septoria</taxon>
    </lineage>
</organism>
<proteinExistence type="inferred from homology"/>
<keyword evidence="4" id="KW-0408">Iron</keyword>
<dbReference type="GO" id="GO:0016705">
    <property type="term" value="F:oxidoreductase activity, acting on paired donors, with incorporation or reduction of molecular oxygen"/>
    <property type="evidence" value="ECO:0007669"/>
    <property type="project" value="InterPro"/>
</dbReference>
<dbReference type="Pfam" id="PF00067">
    <property type="entry name" value="p450"/>
    <property type="match status" value="1"/>
</dbReference>
<evidence type="ECO:0000256" key="2">
    <source>
        <dbReference type="ARBA" id="ARBA00010617"/>
    </source>
</evidence>
<name>A0A9Q9EJ07_9PEZI</name>
<dbReference type="GO" id="GO:0004497">
    <property type="term" value="F:monooxygenase activity"/>
    <property type="evidence" value="ECO:0007669"/>
    <property type="project" value="InterPro"/>
</dbReference>
<protein>
    <submittedName>
        <fullName evidence="5">Cytochrome P450</fullName>
    </submittedName>
</protein>
<dbReference type="AlphaFoldDB" id="A0A9Q9EJ07"/>
<comment type="cofactor">
    <cofactor evidence="1">
        <name>heme</name>
        <dbReference type="ChEBI" id="CHEBI:30413"/>
    </cofactor>
</comment>
<dbReference type="InterPro" id="IPR001128">
    <property type="entry name" value="Cyt_P450"/>
</dbReference>
<evidence type="ECO:0000256" key="1">
    <source>
        <dbReference type="ARBA" id="ARBA00001971"/>
    </source>
</evidence>
<dbReference type="Gene3D" id="1.10.630.10">
    <property type="entry name" value="Cytochrome P450"/>
    <property type="match status" value="1"/>
</dbReference>
<accession>A0A9Q9EJ07</accession>
<dbReference type="SUPFAM" id="SSF48264">
    <property type="entry name" value="Cytochrome P450"/>
    <property type="match status" value="1"/>
</dbReference>
<dbReference type="EMBL" id="CP099420">
    <property type="protein sequence ID" value="USW51632.1"/>
    <property type="molecule type" value="Genomic_DNA"/>
</dbReference>